<reference evidence="3 4" key="1">
    <citation type="submission" date="2020-08" db="EMBL/GenBank/DDBJ databases">
        <title>Genomic Encyclopedia of Type Strains, Phase IV (KMG-IV): sequencing the most valuable type-strain genomes for metagenomic binning, comparative biology and taxonomic classification.</title>
        <authorList>
            <person name="Goeker M."/>
        </authorList>
    </citation>
    <scope>NUCLEOTIDE SEQUENCE [LARGE SCALE GENOMIC DNA]</scope>
    <source>
        <strain evidence="3 4">DSM 21458</strain>
    </source>
</reference>
<dbReference type="CDD" id="cd05403">
    <property type="entry name" value="NT_KNTase_like"/>
    <property type="match status" value="1"/>
</dbReference>
<dbReference type="Pfam" id="PF01909">
    <property type="entry name" value="NTP_transf_2"/>
    <property type="match status" value="1"/>
</dbReference>
<feature type="domain" description="Polymerase nucleotidyl transferase" evidence="1">
    <location>
        <begin position="23"/>
        <end position="66"/>
    </location>
</feature>
<dbReference type="RefSeq" id="WP_183985674.1">
    <property type="nucleotide sequence ID" value="NZ_JACHHG010000004.1"/>
</dbReference>
<gene>
    <name evidence="3" type="ORF">HNR42_001253</name>
</gene>
<feature type="domain" description="DUF4037" evidence="2">
    <location>
        <begin position="151"/>
        <end position="235"/>
    </location>
</feature>
<name>A0A841I053_9DEIO</name>
<dbReference type="InterPro" id="IPR043519">
    <property type="entry name" value="NT_sf"/>
</dbReference>
<evidence type="ECO:0000313" key="4">
    <source>
        <dbReference type="Proteomes" id="UP000569951"/>
    </source>
</evidence>
<sequence>MNASGSPRPLTGTEAAELLDRARTLARELSALAGVAAVTLGGSLARGTGHTDSNLDLGLYYDPAAPPDLGALRAWARARVDPPLEARLTGYGGWGPWINGGGWLTIAGQRVDLLYRDLARVREAVDEALLGRLSHHHQPGHPFGFTPLIYLGELAEGQVLEERGGVLRAWRARLTPYPEALRRAVVGTYLWQAGFALDIAPKAAARGDAAYVAGCAYQCVMCLTVVLFALNGRHYLNEKGALRELRSFGRVPPGFAEEATALLGHLGSTPAELAVSLERLRAWLDWTVAEAH</sequence>
<organism evidence="3 4">
    <name type="scientific">Deinobacterium chartae</name>
    <dbReference type="NCBI Taxonomy" id="521158"/>
    <lineage>
        <taxon>Bacteria</taxon>
        <taxon>Thermotogati</taxon>
        <taxon>Deinococcota</taxon>
        <taxon>Deinococci</taxon>
        <taxon>Deinococcales</taxon>
        <taxon>Deinococcaceae</taxon>
        <taxon>Deinobacterium</taxon>
    </lineage>
</organism>
<dbReference type="Pfam" id="PF13228">
    <property type="entry name" value="DUF4037"/>
    <property type="match status" value="1"/>
</dbReference>
<dbReference type="SUPFAM" id="SSF81301">
    <property type="entry name" value="Nucleotidyltransferase"/>
    <property type="match status" value="1"/>
</dbReference>
<accession>A0A841I053</accession>
<dbReference type="InterPro" id="IPR002934">
    <property type="entry name" value="Polymerase_NTP_transf_dom"/>
</dbReference>
<keyword evidence="4" id="KW-1185">Reference proteome</keyword>
<dbReference type="AlphaFoldDB" id="A0A841I053"/>
<evidence type="ECO:0000259" key="2">
    <source>
        <dbReference type="Pfam" id="PF13228"/>
    </source>
</evidence>
<dbReference type="EMBL" id="JACHHG010000004">
    <property type="protein sequence ID" value="MBB6097830.1"/>
    <property type="molecule type" value="Genomic_DNA"/>
</dbReference>
<evidence type="ECO:0000313" key="3">
    <source>
        <dbReference type="EMBL" id="MBB6097830.1"/>
    </source>
</evidence>
<evidence type="ECO:0000259" key="1">
    <source>
        <dbReference type="Pfam" id="PF01909"/>
    </source>
</evidence>
<dbReference type="InterPro" id="IPR025117">
    <property type="entry name" value="DUF4037"/>
</dbReference>
<comment type="caution">
    <text evidence="3">The sequence shown here is derived from an EMBL/GenBank/DDBJ whole genome shotgun (WGS) entry which is preliminary data.</text>
</comment>
<dbReference type="Proteomes" id="UP000569951">
    <property type="component" value="Unassembled WGS sequence"/>
</dbReference>
<proteinExistence type="predicted"/>
<evidence type="ECO:0008006" key="5">
    <source>
        <dbReference type="Google" id="ProtNLM"/>
    </source>
</evidence>
<dbReference type="GO" id="GO:0016779">
    <property type="term" value="F:nucleotidyltransferase activity"/>
    <property type="evidence" value="ECO:0007669"/>
    <property type="project" value="InterPro"/>
</dbReference>
<protein>
    <recommendedName>
        <fullName evidence="5">Nucleotidyltransferase domain-containing protein</fullName>
    </recommendedName>
</protein>